<feature type="region of interest" description="Disordered" evidence="1">
    <location>
        <begin position="1"/>
        <end position="28"/>
    </location>
</feature>
<evidence type="ECO:0000256" key="1">
    <source>
        <dbReference type="SAM" id="MobiDB-lite"/>
    </source>
</evidence>
<gene>
    <name evidence="2" type="ORF">VTL71DRAFT_14914</name>
</gene>
<keyword evidence="3" id="KW-1185">Reference proteome</keyword>
<dbReference type="Proteomes" id="UP001595075">
    <property type="component" value="Unassembled WGS sequence"/>
</dbReference>
<evidence type="ECO:0000313" key="3">
    <source>
        <dbReference type="Proteomes" id="UP001595075"/>
    </source>
</evidence>
<evidence type="ECO:0000313" key="2">
    <source>
        <dbReference type="EMBL" id="KAL2068577.1"/>
    </source>
</evidence>
<reference evidence="2 3" key="1">
    <citation type="journal article" date="2024" name="Commun. Biol.">
        <title>Comparative genomic analysis of thermophilic fungi reveals convergent evolutionary adaptations and gene losses.</title>
        <authorList>
            <person name="Steindorff A.S."/>
            <person name="Aguilar-Pontes M.V."/>
            <person name="Robinson A.J."/>
            <person name="Andreopoulos B."/>
            <person name="LaButti K."/>
            <person name="Kuo A."/>
            <person name="Mondo S."/>
            <person name="Riley R."/>
            <person name="Otillar R."/>
            <person name="Haridas S."/>
            <person name="Lipzen A."/>
            <person name="Grimwood J."/>
            <person name="Schmutz J."/>
            <person name="Clum A."/>
            <person name="Reid I.D."/>
            <person name="Moisan M.C."/>
            <person name="Butler G."/>
            <person name="Nguyen T.T.M."/>
            <person name="Dewar K."/>
            <person name="Conant G."/>
            <person name="Drula E."/>
            <person name="Henrissat B."/>
            <person name="Hansel C."/>
            <person name="Singer S."/>
            <person name="Hutchinson M.I."/>
            <person name="de Vries R.P."/>
            <person name="Natvig D.O."/>
            <person name="Powell A.J."/>
            <person name="Tsang A."/>
            <person name="Grigoriev I.V."/>
        </authorList>
    </citation>
    <scope>NUCLEOTIDE SEQUENCE [LARGE SCALE GENOMIC DNA]</scope>
    <source>
        <strain evidence="2 3">CBS 494.80</strain>
    </source>
</reference>
<feature type="compositionally biased region" description="Acidic residues" evidence="1">
    <location>
        <begin position="16"/>
        <end position="28"/>
    </location>
</feature>
<name>A0ABR4CFW0_9HELO</name>
<dbReference type="EMBL" id="JAZHXI010000008">
    <property type="protein sequence ID" value="KAL2068577.1"/>
    <property type="molecule type" value="Genomic_DNA"/>
</dbReference>
<accession>A0ABR4CFW0</accession>
<organism evidence="2 3">
    <name type="scientific">Oculimacula yallundae</name>
    <dbReference type="NCBI Taxonomy" id="86028"/>
    <lineage>
        <taxon>Eukaryota</taxon>
        <taxon>Fungi</taxon>
        <taxon>Dikarya</taxon>
        <taxon>Ascomycota</taxon>
        <taxon>Pezizomycotina</taxon>
        <taxon>Leotiomycetes</taxon>
        <taxon>Helotiales</taxon>
        <taxon>Ploettnerulaceae</taxon>
        <taxon>Oculimacula</taxon>
    </lineage>
</organism>
<protein>
    <submittedName>
        <fullName evidence="2">Uncharacterized protein</fullName>
    </submittedName>
</protein>
<proteinExistence type="predicted"/>
<comment type="caution">
    <text evidence="2">The sequence shown here is derived from an EMBL/GenBank/DDBJ whole genome shotgun (WGS) entry which is preliminary data.</text>
</comment>
<sequence length="266" mass="29900">MALSNTESGAGKDQENCEMSDGENEDMDISTQEFNLAFRPGPNALPSPIHISPTPSAQTDTANMQCSAISNADQVAFGRSLEKYYREFEDWEEECHQLTTRYKRDFRAYTREYIGFYDEKGWNFEGPVPYLPQEPVLPPKPEIPTPPSRTLRTLVESAKTSQNRMVMNIHYGGHNRRVGVVSGRVRAFIKKKSAREGITKKSVVSAKRTNSRSDAVGRALATMDVNVPKPQRKWRTGGAFAVMFRKPHHAAKAQLEVGDDDVYQQG</sequence>